<dbReference type="EMBL" id="KZ505642">
    <property type="protein sequence ID" value="PKU49095.1"/>
    <property type="molecule type" value="Genomic_DNA"/>
</dbReference>
<proteinExistence type="predicted"/>
<reference evidence="2" key="2">
    <citation type="submission" date="2017-12" db="EMBL/GenBank/DDBJ databases">
        <title>Genome sequence of the Bar-tailed Godwit (Limosa lapponica baueri).</title>
        <authorList>
            <person name="Lima N.C.B."/>
            <person name="Parody-Merino A.M."/>
            <person name="Battley P.F."/>
            <person name="Fidler A.E."/>
            <person name="Prosdocimi F."/>
        </authorList>
    </citation>
    <scope>NUCLEOTIDE SEQUENCE [LARGE SCALE GENOMIC DNA]</scope>
</reference>
<accession>A0A2I0USR0</accession>
<dbReference type="AlphaFoldDB" id="A0A2I0USR0"/>
<name>A0A2I0USR0_LIMLA</name>
<organism evidence="1 2">
    <name type="scientific">Limosa lapponica baueri</name>
    <dbReference type="NCBI Taxonomy" id="1758121"/>
    <lineage>
        <taxon>Eukaryota</taxon>
        <taxon>Metazoa</taxon>
        <taxon>Chordata</taxon>
        <taxon>Craniata</taxon>
        <taxon>Vertebrata</taxon>
        <taxon>Euteleostomi</taxon>
        <taxon>Archelosauria</taxon>
        <taxon>Archosauria</taxon>
        <taxon>Dinosauria</taxon>
        <taxon>Saurischia</taxon>
        <taxon>Theropoda</taxon>
        <taxon>Coelurosauria</taxon>
        <taxon>Aves</taxon>
        <taxon>Neognathae</taxon>
        <taxon>Neoaves</taxon>
        <taxon>Charadriiformes</taxon>
        <taxon>Scolopacidae</taxon>
        <taxon>Limosa</taxon>
    </lineage>
</organism>
<protein>
    <submittedName>
        <fullName evidence="1">Uncharacterized protein</fullName>
    </submittedName>
</protein>
<reference evidence="2" key="1">
    <citation type="submission" date="2017-11" db="EMBL/GenBank/DDBJ databases">
        <authorList>
            <person name="Lima N.C."/>
            <person name="Parody-Merino A.M."/>
            <person name="Battley P.F."/>
            <person name="Fidler A.E."/>
            <person name="Prosdocimi F."/>
        </authorList>
    </citation>
    <scope>NUCLEOTIDE SEQUENCE [LARGE SCALE GENOMIC DNA]</scope>
</reference>
<dbReference type="Proteomes" id="UP000233556">
    <property type="component" value="Unassembled WGS sequence"/>
</dbReference>
<keyword evidence="2" id="KW-1185">Reference proteome</keyword>
<evidence type="ECO:0000313" key="2">
    <source>
        <dbReference type="Proteomes" id="UP000233556"/>
    </source>
</evidence>
<gene>
    <name evidence="1" type="ORF">llap_537</name>
</gene>
<sequence>MGSRREALEANLRNPQACIWLSRCHLSDSSLASWLTSQLLLQFQMLHKAVHSNLAAGTGQSWYGGQQKLAYKAMEIIGSFSIHFHELLDQIHSNFQFICLIFSAESWFTIAGSQTGRKVRGEDLGLSHSSPFVHAVLVLQDLLADLEPSTAQTPDGMESCRRQIGGPEALLVLRDHFWGLLPTVKERIRMKLAAAFPEAPGLP</sequence>
<evidence type="ECO:0000313" key="1">
    <source>
        <dbReference type="EMBL" id="PKU49095.1"/>
    </source>
</evidence>